<dbReference type="OrthoDB" id="9792278at2"/>
<dbReference type="GO" id="GO:0009116">
    <property type="term" value="P:nucleoside metabolic process"/>
    <property type="evidence" value="ECO:0007669"/>
    <property type="project" value="InterPro"/>
</dbReference>
<dbReference type="AlphaFoldDB" id="A0A3D1JE04"/>
<dbReference type="EMBL" id="DPBP01000013">
    <property type="protein sequence ID" value="HCE16811.1"/>
    <property type="molecule type" value="Genomic_DNA"/>
</dbReference>
<dbReference type="InterPro" id="IPR035994">
    <property type="entry name" value="Nucleoside_phosphorylase_sf"/>
</dbReference>
<evidence type="ECO:0000259" key="1">
    <source>
        <dbReference type="Pfam" id="PF01048"/>
    </source>
</evidence>
<dbReference type="GO" id="GO:0008782">
    <property type="term" value="F:adenosylhomocysteine nucleosidase activity"/>
    <property type="evidence" value="ECO:0007669"/>
    <property type="project" value="TreeGrafter"/>
</dbReference>
<dbReference type="GO" id="GO:0019284">
    <property type="term" value="P:L-methionine salvage from S-adenosylmethionine"/>
    <property type="evidence" value="ECO:0007669"/>
    <property type="project" value="TreeGrafter"/>
</dbReference>
<feature type="domain" description="Nucleoside phosphorylase" evidence="1">
    <location>
        <begin position="37"/>
        <end position="200"/>
    </location>
</feature>
<organism evidence="2 3">
    <name type="scientific">Anaerolinea thermolimosa</name>
    <dbReference type="NCBI Taxonomy" id="229919"/>
    <lineage>
        <taxon>Bacteria</taxon>
        <taxon>Bacillati</taxon>
        <taxon>Chloroflexota</taxon>
        <taxon>Anaerolineae</taxon>
        <taxon>Anaerolineales</taxon>
        <taxon>Anaerolineaceae</taxon>
        <taxon>Anaerolinea</taxon>
    </lineage>
</organism>
<dbReference type="PANTHER" id="PTHR46832">
    <property type="entry name" value="5'-METHYLTHIOADENOSINE/S-ADENOSYLHOMOCYSTEINE NUCLEOSIDASE"/>
    <property type="match status" value="1"/>
</dbReference>
<gene>
    <name evidence="2" type="ORF">DEQ80_03030</name>
</gene>
<dbReference type="RefSeq" id="WP_062189263.1">
    <property type="nucleotide sequence ID" value="NZ_DF967965.1"/>
</dbReference>
<dbReference type="CDD" id="cd09008">
    <property type="entry name" value="MTAN"/>
    <property type="match status" value="1"/>
</dbReference>
<evidence type="ECO:0000313" key="2">
    <source>
        <dbReference type="EMBL" id="HCE16811.1"/>
    </source>
</evidence>
<accession>A0A3D1JE04</accession>
<dbReference type="GO" id="GO:0008930">
    <property type="term" value="F:methylthioadenosine nucleosidase activity"/>
    <property type="evidence" value="ECO:0007669"/>
    <property type="project" value="TreeGrafter"/>
</dbReference>
<comment type="caution">
    <text evidence="2">The sequence shown here is derived from an EMBL/GenBank/DDBJ whole genome shotgun (WGS) entry which is preliminary data.</text>
</comment>
<dbReference type="STRING" id="229919.GCA_001050195_00413"/>
<sequence>MTTDLVKPVLVFISAHAEWKVVKAIYSPGRLEQTPFGEWFTASVAGKDCLFVQGGWGKISAAASTQYAIDRWQPEWMINLGTCGGFAGCVERGTIILVERTLVYDILEQMSDPEEALKHYSTTLDLHWLREPLPHPVWRGVLVSADRDLLPADLPWLRERFGAVAADWESGAIAWVAARNHRRCLILRGVSDLVSAQGGEAYGAPEVFHTGTESVMRALVAGLPAWLRCMEGEAEAHSPV</sequence>
<dbReference type="Pfam" id="PF01048">
    <property type="entry name" value="PNP_UDP_1"/>
    <property type="match status" value="1"/>
</dbReference>
<dbReference type="Gene3D" id="3.40.50.1580">
    <property type="entry name" value="Nucleoside phosphorylase domain"/>
    <property type="match status" value="1"/>
</dbReference>
<evidence type="ECO:0000313" key="3">
    <source>
        <dbReference type="Proteomes" id="UP000264141"/>
    </source>
</evidence>
<name>A0A3D1JE04_9CHLR</name>
<dbReference type="PANTHER" id="PTHR46832:SF1">
    <property type="entry name" value="5'-METHYLTHIOADENOSINE_S-ADENOSYLHOMOCYSTEINE NUCLEOSIDASE"/>
    <property type="match status" value="1"/>
</dbReference>
<protein>
    <recommendedName>
        <fullName evidence="1">Nucleoside phosphorylase domain-containing protein</fullName>
    </recommendedName>
</protein>
<dbReference type="SUPFAM" id="SSF53167">
    <property type="entry name" value="Purine and uridine phosphorylases"/>
    <property type="match status" value="1"/>
</dbReference>
<reference evidence="2 3" key="1">
    <citation type="journal article" date="2018" name="Nat. Biotechnol.">
        <title>A standardized bacterial taxonomy based on genome phylogeny substantially revises the tree of life.</title>
        <authorList>
            <person name="Parks D.H."/>
            <person name="Chuvochina M."/>
            <person name="Waite D.W."/>
            <person name="Rinke C."/>
            <person name="Skarshewski A."/>
            <person name="Chaumeil P.A."/>
            <person name="Hugenholtz P."/>
        </authorList>
    </citation>
    <scope>NUCLEOTIDE SEQUENCE [LARGE SCALE GENOMIC DNA]</scope>
    <source>
        <strain evidence="2">UBA8781</strain>
    </source>
</reference>
<proteinExistence type="predicted"/>
<dbReference type="Proteomes" id="UP000264141">
    <property type="component" value="Unassembled WGS sequence"/>
</dbReference>
<dbReference type="GO" id="GO:0005829">
    <property type="term" value="C:cytosol"/>
    <property type="evidence" value="ECO:0007669"/>
    <property type="project" value="TreeGrafter"/>
</dbReference>
<dbReference type="InterPro" id="IPR000845">
    <property type="entry name" value="Nucleoside_phosphorylase_d"/>
</dbReference>